<evidence type="ECO:0000313" key="1">
    <source>
        <dbReference type="EMBL" id="CAI9722670.1"/>
    </source>
</evidence>
<evidence type="ECO:0000313" key="2">
    <source>
        <dbReference type="Proteomes" id="UP001162480"/>
    </source>
</evidence>
<proteinExistence type="predicted"/>
<sequence>MSYRDRLRKLKLYSLEQRRERYALIHIWKILEELVPDFSIEYYTNARTGHYCIVPKVPSTPSKFRTRFCNSFRFKGAQLFSALPQKLRNLHKVEVNVFKTKLDILLYTILDEPAD</sequence>
<organism evidence="1 2">
    <name type="scientific">Octopus vulgaris</name>
    <name type="common">Common octopus</name>
    <dbReference type="NCBI Taxonomy" id="6645"/>
    <lineage>
        <taxon>Eukaryota</taxon>
        <taxon>Metazoa</taxon>
        <taxon>Spiralia</taxon>
        <taxon>Lophotrochozoa</taxon>
        <taxon>Mollusca</taxon>
        <taxon>Cephalopoda</taxon>
        <taxon>Coleoidea</taxon>
        <taxon>Octopodiformes</taxon>
        <taxon>Octopoda</taxon>
        <taxon>Incirrata</taxon>
        <taxon>Octopodidae</taxon>
        <taxon>Octopus</taxon>
    </lineage>
</organism>
<dbReference type="EMBL" id="OX597818">
    <property type="protein sequence ID" value="CAI9722670.1"/>
    <property type="molecule type" value="Genomic_DNA"/>
</dbReference>
<protein>
    <submittedName>
        <fullName evidence="1">Uncharacterized protein</fullName>
    </submittedName>
</protein>
<keyword evidence="2" id="KW-1185">Reference proteome</keyword>
<name>A0AA36AUS8_OCTVU</name>
<gene>
    <name evidence="1" type="ORF">OCTVUL_1B001127</name>
</gene>
<reference evidence="1" key="1">
    <citation type="submission" date="2023-08" db="EMBL/GenBank/DDBJ databases">
        <authorList>
            <person name="Alioto T."/>
            <person name="Alioto T."/>
            <person name="Gomez Garrido J."/>
        </authorList>
    </citation>
    <scope>NUCLEOTIDE SEQUENCE</scope>
</reference>
<accession>A0AA36AUS8</accession>
<dbReference type="AlphaFoldDB" id="A0AA36AUS8"/>
<dbReference type="Proteomes" id="UP001162480">
    <property type="component" value="Chromosome 5"/>
</dbReference>